<sequence length="72" mass="8549">MFFGLEFKDKKTVKELRKNQHLTAKELADKLKLDTVDILKIDDLRLKDITEPLRSKLTPILRGDYMDNMTWL</sequence>
<accession>A0A1Q8QXT3</accession>
<dbReference type="RefSeq" id="WP_075364661.1">
    <property type="nucleotide sequence ID" value="NZ_MLBF01000011.1"/>
</dbReference>
<dbReference type="AlphaFoldDB" id="A0A1Q8QXT3"/>
<dbReference type="EMBL" id="MLBF01000011">
    <property type="protein sequence ID" value="OLN32136.1"/>
    <property type="molecule type" value="Genomic_DNA"/>
</dbReference>
<dbReference type="STRING" id="1888891.DSOL_2009"/>
<comment type="caution">
    <text evidence="1">The sequence shown here is derived from an EMBL/GenBank/DDBJ whole genome shotgun (WGS) entry which is preliminary data.</text>
</comment>
<keyword evidence="2" id="KW-1185">Reference proteome</keyword>
<dbReference type="Proteomes" id="UP000186102">
    <property type="component" value="Unassembled WGS sequence"/>
</dbReference>
<proteinExistence type="predicted"/>
<evidence type="ECO:0008006" key="3">
    <source>
        <dbReference type="Google" id="ProtNLM"/>
    </source>
</evidence>
<dbReference type="InterPro" id="IPR010982">
    <property type="entry name" value="Lambda_DNA-bd_dom_sf"/>
</dbReference>
<dbReference type="GO" id="GO:0003677">
    <property type="term" value="F:DNA binding"/>
    <property type="evidence" value="ECO:0007669"/>
    <property type="project" value="InterPro"/>
</dbReference>
<dbReference type="Gene3D" id="1.10.260.40">
    <property type="entry name" value="lambda repressor-like DNA-binding domains"/>
    <property type="match status" value="1"/>
</dbReference>
<organism evidence="1 2">
    <name type="scientific">Desulfosporosinus metallidurans</name>
    <dbReference type="NCBI Taxonomy" id="1888891"/>
    <lineage>
        <taxon>Bacteria</taxon>
        <taxon>Bacillati</taxon>
        <taxon>Bacillota</taxon>
        <taxon>Clostridia</taxon>
        <taxon>Eubacteriales</taxon>
        <taxon>Desulfitobacteriaceae</taxon>
        <taxon>Desulfosporosinus</taxon>
    </lineage>
</organism>
<evidence type="ECO:0000313" key="1">
    <source>
        <dbReference type="EMBL" id="OLN32136.1"/>
    </source>
</evidence>
<protein>
    <recommendedName>
        <fullName evidence="3">Transcriptional regulator</fullName>
    </recommendedName>
</protein>
<evidence type="ECO:0000313" key="2">
    <source>
        <dbReference type="Proteomes" id="UP000186102"/>
    </source>
</evidence>
<dbReference type="OrthoDB" id="1956872at2"/>
<name>A0A1Q8QXT3_9FIRM</name>
<gene>
    <name evidence="1" type="ORF">DSOL_2009</name>
</gene>
<reference evidence="1 2" key="1">
    <citation type="submission" date="2016-09" db="EMBL/GenBank/DDBJ databases">
        <title>Complete genome of Desulfosporosinus sp. OL.</title>
        <authorList>
            <person name="Mardanov A."/>
            <person name="Beletsky A."/>
            <person name="Panova A."/>
            <person name="Karnachuk O."/>
            <person name="Ravin N."/>
        </authorList>
    </citation>
    <scope>NUCLEOTIDE SEQUENCE [LARGE SCALE GENOMIC DNA]</scope>
    <source>
        <strain evidence="1 2">OL</strain>
    </source>
</reference>